<accession>A0A3B7MVQ3</accession>
<organism evidence="2 3">
    <name type="scientific">Paraflavitalea soli</name>
    <dbReference type="NCBI Taxonomy" id="2315862"/>
    <lineage>
        <taxon>Bacteria</taxon>
        <taxon>Pseudomonadati</taxon>
        <taxon>Bacteroidota</taxon>
        <taxon>Chitinophagia</taxon>
        <taxon>Chitinophagales</taxon>
        <taxon>Chitinophagaceae</taxon>
        <taxon>Paraflavitalea</taxon>
    </lineage>
</organism>
<feature type="chain" id="PRO_5017684884" description="Lipoprotein" evidence="1">
    <location>
        <begin position="34"/>
        <end position="353"/>
    </location>
</feature>
<reference evidence="2 3" key="1">
    <citation type="submission" date="2018-09" db="EMBL/GenBank/DDBJ databases">
        <title>Genome sequencing of strain 6GH32-13.</title>
        <authorList>
            <person name="Weon H.-Y."/>
            <person name="Heo J."/>
            <person name="Kwon S.-W."/>
        </authorList>
    </citation>
    <scope>NUCLEOTIDE SEQUENCE [LARGE SCALE GENOMIC DNA]</scope>
    <source>
        <strain evidence="2 3">5GH32-13</strain>
    </source>
</reference>
<keyword evidence="1" id="KW-0732">Signal</keyword>
<dbReference type="RefSeq" id="WP_119051616.1">
    <property type="nucleotide sequence ID" value="NZ_CP032157.1"/>
</dbReference>
<dbReference type="KEGG" id="pseg:D3H65_17875"/>
<evidence type="ECO:0008006" key="4">
    <source>
        <dbReference type="Google" id="ProtNLM"/>
    </source>
</evidence>
<gene>
    <name evidence="2" type="ORF">D3H65_17875</name>
</gene>
<protein>
    <recommendedName>
        <fullName evidence="4">Lipoprotein</fullName>
    </recommendedName>
</protein>
<feature type="signal peptide" evidence="1">
    <location>
        <begin position="1"/>
        <end position="33"/>
    </location>
</feature>
<dbReference type="OrthoDB" id="9812120at2"/>
<evidence type="ECO:0000313" key="3">
    <source>
        <dbReference type="Proteomes" id="UP000263900"/>
    </source>
</evidence>
<evidence type="ECO:0000313" key="2">
    <source>
        <dbReference type="EMBL" id="AXY75735.1"/>
    </source>
</evidence>
<evidence type="ECO:0000256" key="1">
    <source>
        <dbReference type="SAM" id="SignalP"/>
    </source>
</evidence>
<name>A0A3B7MVQ3_9BACT</name>
<dbReference type="Proteomes" id="UP000263900">
    <property type="component" value="Chromosome"/>
</dbReference>
<proteinExistence type="predicted"/>
<sequence length="353" mass="39215">MNKKTWLQASTLCATATVCISLFSNCQSTSAEAAGIGKKATDTTEKKTAPEVPATTAATSFLDSAWYDASTKLMVNGDSTGKWPVKADYPLPGAILPMKRVLAFYGNLYSKQMGILGELPEQQMLEKLQGEVKRWQAADTAVEVVPALHYIAVTAQGSPGAAKKYRLRMPFKEIDKVIAMAAKINALVFIDIQVGLGTVQDEVPQFEQYFKMPNVHFGIDPEFSMKTGAKPGSVIGSFDAADINYVTNYLAKIVKENNLPPKILVVHRFTQAMVTNYKNIKLQPEVQIVMDMDGWGAKARKITTYKSFIHKEPVQFTGFKLFYKNDFREPGSRIMTPEEVLALKPKPMYIQYQ</sequence>
<dbReference type="EMBL" id="CP032157">
    <property type="protein sequence ID" value="AXY75735.1"/>
    <property type="molecule type" value="Genomic_DNA"/>
</dbReference>
<keyword evidence="3" id="KW-1185">Reference proteome</keyword>
<dbReference type="AlphaFoldDB" id="A0A3B7MVQ3"/>